<evidence type="ECO:0000259" key="2">
    <source>
        <dbReference type="PROSITE" id="PS51371"/>
    </source>
</evidence>
<organism evidence="3">
    <name type="scientific">marine sediment metagenome</name>
    <dbReference type="NCBI Taxonomy" id="412755"/>
    <lineage>
        <taxon>unclassified sequences</taxon>
        <taxon>metagenomes</taxon>
        <taxon>ecological metagenomes</taxon>
    </lineage>
</organism>
<dbReference type="InterPro" id="IPR046342">
    <property type="entry name" value="CBS_dom_sf"/>
</dbReference>
<feature type="domain" description="CBS" evidence="2">
    <location>
        <begin position="84"/>
        <end position="142"/>
    </location>
</feature>
<evidence type="ECO:0000256" key="1">
    <source>
        <dbReference type="ARBA" id="ARBA00022737"/>
    </source>
</evidence>
<feature type="non-terminal residue" evidence="3">
    <location>
        <position position="265"/>
    </location>
</feature>
<dbReference type="EMBL" id="BARV01004556">
    <property type="protein sequence ID" value="GAI04452.1"/>
    <property type="molecule type" value="Genomic_DNA"/>
</dbReference>
<dbReference type="PANTHER" id="PTHR48108">
    <property type="entry name" value="CBS DOMAIN-CONTAINING PROTEIN CBSX2, CHLOROPLASTIC"/>
    <property type="match status" value="1"/>
</dbReference>
<comment type="caution">
    <text evidence="3">The sequence shown here is derived from an EMBL/GenBank/DDBJ whole genome shotgun (WGS) entry which is preliminary data.</text>
</comment>
<protein>
    <recommendedName>
        <fullName evidence="2">CBS domain-containing protein</fullName>
    </recommendedName>
</protein>
<name>X1KBT5_9ZZZZ</name>
<dbReference type="InterPro" id="IPR051462">
    <property type="entry name" value="CBS_domain-containing"/>
</dbReference>
<reference evidence="3" key="1">
    <citation type="journal article" date="2014" name="Front. Microbiol.">
        <title>High frequency of phylogenetically diverse reductive dehalogenase-homologous genes in deep subseafloor sedimentary metagenomes.</title>
        <authorList>
            <person name="Kawai M."/>
            <person name="Futagami T."/>
            <person name="Toyoda A."/>
            <person name="Takaki Y."/>
            <person name="Nishi S."/>
            <person name="Hori S."/>
            <person name="Arai W."/>
            <person name="Tsubouchi T."/>
            <person name="Morono Y."/>
            <person name="Uchiyama I."/>
            <person name="Ito T."/>
            <person name="Fujiyama A."/>
            <person name="Inagaki F."/>
            <person name="Takami H."/>
        </authorList>
    </citation>
    <scope>NUCLEOTIDE SEQUENCE</scope>
    <source>
        <strain evidence="3">Expedition CK06-06</strain>
    </source>
</reference>
<proteinExistence type="predicted"/>
<dbReference type="PANTHER" id="PTHR48108:SF34">
    <property type="entry name" value="CBS DOMAIN-CONTAINING PROTEIN YHCV"/>
    <property type="match status" value="1"/>
</dbReference>
<dbReference type="AlphaFoldDB" id="X1KBT5"/>
<feature type="domain" description="CBS" evidence="2">
    <location>
        <begin position="146"/>
        <end position="201"/>
    </location>
</feature>
<dbReference type="Gene3D" id="3.10.580.10">
    <property type="entry name" value="CBS-domain"/>
    <property type="match status" value="2"/>
</dbReference>
<accession>X1KBT5</accession>
<keyword evidence="1" id="KW-0677">Repeat</keyword>
<dbReference type="Pfam" id="PF00571">
    <property type="entry name" value="CBS"/>
    <property type="match status" value="4"/>
</dbReference>
<evidence type="ECO:0000313" key="3">
    <source>
        <dbReference type="EMBL" id="GAI04452.1"/>
    </source>
</evidence>
<gene>
    <name evidence="3" type="ORF">S06H3_10029</name>
</gene>
<feature type="domain" description="CBS" evidence="2">
    <location>
        <begin position="221"/>
        <end position="265"/>
    </location>
</feature>
<dbReference type="SUPFAM" id="SSF54631">
    <property type="entry name" value="CBS-domain pair"/>
    <property type="match status" value="3"/>
</dbReference>
<dbReference type="InterPro" id="IPR000644">
    <property type="entry name" value="CBS_dom"/>
</dbReference>
<dbReference type="SMART" id="SM00116">
    <property type="entry name" value="CBS"/>
    <property type="match status" value="4"/>
</dbReference>
<dbReference type="PROSITE" id="PS51371">
    <property type="entry name" value="CBS"/>
    <property type="match status" value="4"/>
</dbReference>
<feature type="domain" description="CBS" evidence="2">
    <location>
        <begin position="4"/>
        <end position="61"/>
    </location>
</feature>
<sequence length="265" mass="29377">MPLARKLVITASPTMRIKNAAELMVEQGVRRLPVKSPGTKKLMGIIRTRDIIDFLGGGEKFRIVQEKLKGNFFAAANEPVRTIMSEQVIHGTTDMSMIDAVKLLLQTGVGGIPILDEREQIAGIVTERDFITYVPATVGTPVSYHMTRHVITADPELQIREAARRMIFRGVRRLPVVREPEMVGIVTSVDILRYFGTSKVFKHMISQRVDEAMSVGVGEIMTRDVLTVAPETDVGEAAGLMRERGCGCLPVIERDELKGIITEHD</sequence>